<name>A0A835EBW9_9POAL</name>
<feature type="domain" description="DUF3615" evidence="1">
    <location>
        <begin position="1"/>
        <end position="93"/>
    </location>
</feature>
<evidence type="ECO:0000313" key="2">
    <source>
        <dbReference type="EMBL" id="KAF8680734.1"/>
    </source>
</evidence>
<comment type="caution">
    <text evidence="2">The sequence shown here is derived from an EMBL/GenBank/DDBJ whole genome shotgun (WGS) entry which is preliminary data.</text>
</comment>
<dbReference type="PANTHER" id="PTHR34710:SF15">
    <property type="entry name" value="OS03G0834100 PROTEIN"/>
    <property type="match status" value="1"/>
</dbReference>
<gene>
    <name evidence="2" type="ORF">HU200_045576</name>
</gene>
<sequence length="117" mass="13023">MALEHYNTTNQGDEHELVEAVESNAFVFNGVWIHANFLAKPIADSSCDVPNYFFAELKSDYTGFYCLSCVKMDLGEPRKLGGCGLCPRQIMHPVDGGYRGAKPFNDSPTTERCAFTF</sequence>
<evidence type="ECO:0000313" key="3">
    <source>
        <dbReference type="Proteomes" id="UP000636709"/>
    </source>
</evidence>
<dbReference type="Pfam" id="PF12274">
    <property type="entry name" value="DUF3615"/>
    <property type="match status" value="1"/>
</dbReference>
<organism evidence="2 3">
    <name type="scientific">Digitaria exilis</name>
    <dbReference type="NCBI Taxonomy" id="1010633"/>
    <lineage>
        <taxon>Eukaryota</taxon>
        <taxon>Viridiplantae</taxon>
        <taxon>Streptophyta</taxon>
        <taxon>Embryophyta</taxon>
        <taxon>Tracheophyta</taxon>
        <taxon>Spermatophyta</taxon>
        <taxon>Magnoliopsida</taxon>
        <taxon>Liliopsida</taxon>
        <taxon>Poales</taxon>
        <taxon>Poaceae</taxon>
        <taxon>PACMAD clade</taxon>
        <taxon>Panicoideae</taxon>
        <taxon>Panicodae</taxon>
        <taxon>Paniceae</taxon>
        <taxon>Anthephorinae</taxon>
        <taxon>Digitaria</taxon>
    </lineage>
</organism>
<reference evidence="2" key="1">
    <citation type="submission" date="2020-07" db="EMBL/GenBank/DDBJ databases">
        <title>Genome sequence and genetic diversity analysis of an under-domesticated orphan crop, white fonio (Digitaria exilis).</title>
        <authorList>
            <person name="Bennetzen J.L."/>
            <person name="Chen S."/>
            <person name="Ma X."/>
            <person name="Wang X."/>
            <person name="Yssel A.E.J."/>
            <person name="Chaluvadi S.R."/>
            <person name="Johnson M."/>
            <person name="Gangashetty P."/>
            <person name="Hamidou F."/>
            <person name="Sanogo M.D."/>
            <person name="Zwaenepoel A."/>
            <person name="Wallace J."/>
            <person name="Van De Peer Y."/>
            <person name="Van Deynze A."/>
        </authorList>
    </citation>
    <scope>NUCLEOTIDE SEQUENCE</scope>
    <source>
        <tissue evidence="2">Leaves</tissue>
    </source>
</reference>
<keyword evidence="3" id="KW-1185">Reference proteome</keyword>
<dbReference type="PANTHER" id="PTHR34710">
    <property type="entry name" value="OS03G0834100 PROTEIN"/>
    <property type="match status" value="1"/>
</dbReference>
<protein>
    <recommendedName>
        <fullName evidence="1">DUF3615 domain-containing protein</fullName>
    </recommendedName>
</protein>
<dbReference type="InterPro" id="IPR022059">
    <property type="entry name" value="DUF3615"/>
</dbReference>
<proteinExistence type="predicted"/>
<accession>A0A835EBW9</accession>
<dbReference type="Proteomes" id="UP000636709">
    <property type="component" value="Unassembled WGS sequence"/>
</dbReference>
<dbReference type="AlphaFoldDB" id="A0A835EBW9"/>
<evidence type="ECO:0000259" key="1">
    <source>
        <dbReference type="Pfam" id="PF12274"/>
    </source>
</evidence>
<dbReference type="EMBL" id="JACEFO010002119">
    <property type="protein sequence ID" value="KAF8680734.1"/>
    <property type="molecule type" value="Genomic_DNA"/>
</dbReference>
<dbReference type="OrthoDB" id="688093at2759"/>